<gene>
    <name evidence="1" type="ordered locus">Emin_1084</name>
</gene>
<dbReference type="Proteomes" id="UP000001029">
    <property type="component" value="Chromosome"/>
</dbReference>
<accession>B2KDP0</accession>
<dbReference type="HOGENOM" id="CLU_2192873_0_0_0"/>
<dbReference type="Pfam" id="PF05521">
    <property type="entry name" value="Phage_HCP"/>
    <property type="match status" value="1"/>
</dbReference>
<evidence type="ECO:0000313" key="2">
    <source>
        <dbReference type="Proteomes" id="UP000001029"/>
    </source>
</evidence>
<dbReference type="InterPro" id="IPR038666">
    <property type="entry name" value="SSP1_head-tail_sf"/>
</dbReference>
<dbReference type="EMBL" id="CP001055">
    <property type="protein sequence ID" value="ACC98636.1"/>
    <property type="molecule type" value="Genomic_DNA"/>
</dbReference>
<keyword evidence="2" id="KW-1185">Reference proteome</keyword>
<organism evidence="1 2">
    <name type="scientific">Elusimicrobium minutum (strain Pei191)</name>
    <dbReference type="NCBI Taxonomy" id="445932"/>
    <lineage>
        <taxon>Bacteria</taxon>
        <taxon>Pseudomonadati</taxon>
        <taxon>Elusimicrobiota</taxon>
        <taxon>Elusimicrobia</taxon>
        <taxon>Elusimicrobiales</taxon>
        <taxon>Elusimicrobiaceae</taxon>
        <taxon>Elusimicrobium</taxon>
    </lineage>
</organism>
<proteinExistence type="predicted"/>
<dbReference type="Gene3D" id="2.40.10.270">
    <property type="entry name" value="Bacteriophage SPP1 head-tail adaptor protein"/>
    <property type="match status" value="1"/>
</dbReference>
<protein>
    <submittedName>
        <fullName evidence="1">Phage head-tail adaptor</fullName>
    </submittedName>
</protein>
<evidence type="ECO:0000313" key="1">
    <source>
        <dbReference type="EMBL" id="ACC98636.1"/>
    </source>
</evidence>
<dbReference type="RefSeq" id="WP_012415251.1">
    <property type="nucleotide sequence ID" value="NC_010644.1"/>
</dbReference>
<dbReference type="AlphaFoldDB" id="B2KDP0"/>
<dbReference type="KEGG" id="emi:Emin_1084"/>
<sequence length="108" mass="12519">MSFTSLLNKVCDIEISLQEQSLTTGEVKRAWQPFYKGIKCRLRTRSSAEKITGFSQYKHSTHVLYLEFLNIEEKTSRIIIEGKIYHITGQLNMGGGHEYLCLYLEVKE</sequence>
<dbReference type="InterPro" id="IPR008767">
    <property type="entry name" value="Phage_SPP1_head-tail_adaptor"/>
</dbReference>
<dbReference type="STRING" id="445932.Emin_1084"/>
<name>B2KDP0_ELUMP</name>
<reference evidence="1 2" key="1">
    <citation type="journal article" date="2009" name="Appl. Environ. Microbiol.">
        <title>Genomic analysis of 'Elusimicrobium minutum,' the first cultivated representative of the phylum 'Elusimicrobia' (formerly termite group 1).</title>
        <authorList>
            <person name="Herlemann D.P.R."/>
            <person name="Geissinger O."/>
            <person name="Ikeda-Ohtsubo W."/>
            <person name="Kunin V."/>
            <person name="Sun H."/>
            <person name="Lapidus A."/>
            <person name="Hugenholtz P."/>
            <person name="Brune A."/>
        </authorList>
    </citation>
    <scope>NUCLEOTIDE SEQUENCE [LARGE SCALE GENOMIC DNA]</scope>
    <source>
        <strain evidence="1 2">Pei191</strain>
    </source>
</reference>